<organism evidence="2 3">
    <name type="scientific">Stomatobaculum longum</name>
    <dbReference type="NCBI Taxonomy" id="796942"/>
    <lineage>
        <taxon>Bacteria</taxon>
        <taxon>Bacillati</taxon>
        <taxon>Bacillota</taxon>
        <taxon>Clostridia</taxon>
        <taxon>Lachnospirales</taxon>
        <taxon>Lachnospiraceae</taxon>
        <taxon>Stomatobaculum</taxon>
    </lineage>
</organism>
<dbReference type="Pfam" id="PF12682">
    <property type="entry name" value="Flavodoxin_4"/>
    <property type="match status" value="1"/>
</dbReference>
<name>A0AA36Y3T2_9FIRM</name>
<evidence type="ECO:0000313" key="2">
    <source>
        <dbReference type="EMBL" id="EHO15913.1"/>
    </source>
</evidence>
<evidence type="ECO:0000259" key="1">
    <source>
        <dbReference type="Pfam" id="PF12682"/>
    </source>
</evidence>
<dbReference type="GeneID" id="86941544"/>
<gene>
    <name evidence="2" type="ORF">HMPREF9623_01824</name>
</gene>
<dbReference type="InterPro" id="IPR008254">
    <property type="entry name" value="Flavodoxin/NO_synth"/>
</dbReference>
<sequence>MNAMVIYCSKTGSTEKIAKRIAKDFESPLLKVEADVLYGGFFSACARVVADRLQKNLPKSVTETPDVSDCDTLFLGFPIWWDDMPDYYKEFLGRLEADGKCLIPFATSGRSDMSRAIESLRALFPNAEIRNPFHFGIMQRDDYALWKRELSEDAAIEDAIR</sequence>
<dbReference type="PANTHER" id="PTHR39201:SF1">
    <property type="entry name" value="FLAVODOXIN-LIKE DOMAIN-CONTAINING PROTEIN"/>
    <property type="match status" value="1"/>
</dbReference>
<dbReference type="RefSeq" id="WP_009533642.1">
    <property type="nucleotide sequence ID" value="NZ_CAUOLT010000054.1"/>
</dbReference>
<keyword evidence="3" id="KW-1185">Reference proteome</keyword>
<accession>A0AA36Y3T2</accession>
<dbReference type="InterPro" id="IPR001226">
    <property type="entry name" value="Flavodoxin_CS"/>
</dbReference>
<dbReference type="GO" id="GO:0009055">
    <property type="term" value="F:electron transfer activity"/>
    <property type="evidence" value="ECO:0007669"/>
    <property type="project" value="InterPro"/>
</dbReference>
<dbReference type="GO" id="GO:0010181">
    <property type="term" value="F:FMN binding"/>
    <property type="evidence" value="ECO:0007669"/>
    <property type="project" value="InterPro"/>
</dbReference>
<dbReference type="Proteomes" id="UP000018466">
    <property type="component" value="Unassembled WGS sequence"/>
</dbReference>
<proteinExistence type="predicted"/>
<evidence type="ECO:0000313" key="3">
    <source>
        <dbReference type="Proteomes" id="UP000018466"/>
    </source>
</evidence>
<comment type="caution">
    <text evidence="2">The sequence shown here is derived from an EMBL/GenBank/DDBJ whole genome shotgun (WGS) entry which is preliminary data.</text>
</comment>
<dbReference type="PROSITE" id="PS00201">
    <property type="entry name" value="FLAVODOXIN"/>
    <property type="match status" value="1"/>
</dbReference>
<dbReference type="EMBL" id="AGEL01000014">
    <property type="protein sequence ID" value="EHO15913.1"/>
    <property type="molecule type" value="Genomic_DNA"/>
</dbReference>
<dbReference type="SUPFAM" id="SSF52218">
    <property type="entry name" value="Flavoproteins"/>
    <property type="match status" value="1"/>
</dbReference>
<dbReference type="InterPro" id="IPR029039">
    <property type="entry name" value="Flavoprotein-like_sf"/>
</dbReference>
<dbReference type="AlphaFoldDB" id="A0AA36Y3T2"/>
<dbReference type="GO" id="GO:0016651">
    <property type="term" value="F:oxidoreductase activity, acting on NAD(P)H"/>
    <property type="evidence" value="ECO:0007669"/>
    <property type="project" value="UniProtKB-ARBA"/>
</dbReference>
<protein>
    <recommendedName>
        <fullName evidence="1">Flavodoxin-like domain-containing protein</fullName>
    </recommendedName>
</protein>
<dbReference type="Gene3D" id="3.40.50.360">
    <property type="match status" value="1"/>
</dbReference>
<feature type="domain" description="Flavodoxin-like" evidence="1">
    <location>
        <begin position="4"/>
        <end position="131"/>
    </location>
</feature>
<reference evidence="2 3" key="1">
    <citation type="submission" date="2011-10" db="EMBL/GenBank/DDBJ databases">
        <title>The Genome Sequence of Lachnospiraceae bacterium ACC2.</title>
        <authorList>
            <consortium name="The Broad Institute Genome Sequencing Platform"/>
            <person name="Earl A."/>
            <person name="Ward D."/>
            <person name="Feldgarden M."/>
            <person name="Gevers D."/>
            <person name="Sizova M."/>
            <person name="Hazen A."/>
            <person name="Epstein S."/>
            <person name="Young S.K."/>
            <person name="Zeng Q."/>
            <person name="Gargeya S."/>
            <person name="Fitzgerald M."/>
            <person name="Haas B."/>
            <person name="Abouelleil A."/>
            <person name="Alvarado L."/>
            <person name="Arachchi H.M."/>
            <person name="Berlin A."/>
            <person name="Brown A."/>
            <person name="Chapman S.B."/>
            <person name="Chen Z."/>
            <person name="Dunbar C."/>
            <person name="Freedman E."/>
            <person name="Gearin G."/>
            <person name="Goldberg J."/>
            <person name="Griggs A."/>
            <person name="Gujja S."/>
            <person name="Heiman D."/>
            <person name="Howarth C."/>
            <person name="Larson L."/>
            <person name="Lui A."/>
            <person name="MacDonald P.J.P."/>
            <person name="Montmayeur A."/>
            <person name="Murphy C."/>
            <person name="Neiman D."/>
            <person name="Pearson M."/>
            <person name="Priest M."/>
            <person name="Roberts A."/>
            <person name="Saif S."/>
            <person name="Shea T."/>
            <person name="Shenoy N."/>
            <person name="Sisk P."/>
            <person name="Stolte C."/>
            <person name="Sykes S."/>
            <person name="Wortman J."/>
            <person name="Nusbaum C."/>
            <person name="Birren B."/>
        </authorList>
    </citation>
    <scope>NUCLEOTIDE SEQUENCE [LARGE SCALE GENOMIC DNA]</scope>
    <source>
        <strain evidence="2 3">ACC2</strain>
    </source>
</reference>
<dbReference type="PANTHER" id="PTHR39201">
    <property type="entry name" value="EXPORTED PROTEIN-RELATED"/>
    <property type="match status" value="1"/>
</dbReference>